<dbReference type="InterPro" id="IPR058204">
    <property type="entry name" value="FtsX_firmicutes-type"/>
</dbReference>
<dbReference type="InterPro" id="IPR040690">
    <property type="entry name" value="FtsX_ECD"/>
</dbReference>
<keyword evidence="5 10" id="KW-0132">Cell division</keyword>
<organism evidence="14 15">
    <name type="scientific">Tissierella praeacuta DSM 18095</name>
    <dbReference type="NCBI Taxonomy" id="1123404"/>
    <lineage>
        <taxon>Bacteria</taxon>
        <taxon>Bacillati</taxon>
        <taxon>Bacillota</taxon>
        <taxon>Tissierellia</taxon>
        <taxon>Tissierellales</taxon>
        <taxon>Tissierellaceae</taxon>
        <taxon>Tissierella</taxon>
    </lineage>
</organism>
<reference evidence="15" key="1">
    <citation type="submission" date="2016-11" db="EMBL/GenBank/DDBJ databases">
        <authorList>
            <person name="Varghese N."/>
            <person name="Submissions S."/>
        </authorList>
    </citation>
    <scope>NUCLEOTIDE SEQUENCE [LARGE SCALE GENOMIC DNA]</scope>
    <source>
        <strain evidence="15">DSM 18095</strain>
    </source>
</reference>
<dbReference type="NCBIfam" id="NF038347">
    <property type="entry name" value="FtsX_Gpos"/>
    <property type="match status" value="1"/>
</dbReference>
<protein>
    <recommendedName>
        <fullName evidence="3 10">Cell division protein FtsX</fullName>
    </recommendedName>
</protein>
<accession>A0A1M4V704</accession>
<keyword evidence="9 10" id="KW-0131">Cell cycle</keyword>
<feature type="transmembrane region" description="Helical" evidence="11">
    <location>
        <begin position="168"/>
        <end position="188"/>
    </location>
</feature>
<evidence type="ECO:0000256" key="4">
    <source>
        <dbReference type="ARBA" id="ARBA00022475"/>
    </source>
</evidence>
<dbReference type="Pfam" id="PF18075">
    <property type="entry name" value="FtsX_ECD"/>
    <property type="match status" value="1"/>
</dbReference>
<evidence type="ECO:0000256" key="10">
    <source>
        <dbReference type="PIRNR" id="PIRNR003097"/>
    </source>
</evidence>
<evidence type="ECO:0000256" key="2">
    <source>
        <dbReference type="ARBA" id="ARBA00007379"/>
    </source>
</evidence>
<keyword evidence="15" id="KW-1185">Reference proteome</keyword>
<feature type="transmembrane region" description="Helical" evidence="11">
    <location>
        <begin position="220"/>
        <end position="243"/>
    </location>
</feature>
<dbReference type="InterPro" id="IPR003838">
    <property type="entry name" value="ABC3_permease_C"/>
</dbReference>
<keyword evidence="4 10" id="KW-1003">Cell membrane</keyword>
<feature type="domain" description="FtsX extracellular" evidence="13">
    <location>
        <begin position="61"/>
        <end position="152"/>
    </location>
</feature>
<dbReference type="PANTHER" id="PTHR47755">
    <property type="entry name" value="CELL DIVISION PROTEIN FTSX"/>
    <property type="match status" value="1"/>
</dbReference>
<keyword evidence="6 11" id="KW-0812">Transmembrane</keyword>
<evidence type="ECO:0000259" key="12">
    <source>
        <dbReference type="Pfam" id="PF02687"/>
    </source>
</evidence>
<comment type="similarity">
    <text evidence="2 10">Belongs to the ABC-4 integral membrane protein family. FtsX subfamily.</text>
</comment>
<dbReference type="InterPro" id="IPR004513">
    <property type="entry name" value="FtsX"/>
</dbReference>
<keyword evidence="8 10" id="KW-0472">Membrane</keyword>
<feature type="transmembrane region" description="Helical" evidence="11">
    <location>
        <begin position="250"/>
        <end position="268"/>
    </location>
</feature>
<evidence type="ECO:0000256" key="7">
    <source>
        <dbReference type="ARBA" id="ARBA00022989"/>
    </source>
</evidence>
<evidence type="ECO:0000313" key="15">
    <source>
        <dbReference type="Proteomes" id="UP000184114"/>
    </source>
</evidence>
<evidence type="ECO:0000259" key="13">
    <source>
        <dbReference type="Pfam" id="PF18075"/>
    </source>
</evidence>
<evidence type="ECO:0000313" key="14">
    <source>
        <dbReference type="EMBL" id="SHE64766.1"/>
    </source>
</evidence>
<sequence length="298" mass="33272">MRFRVFKNIVKQGFQGMWRNRGMGLASVGSISAVLIILGIVLILILSINNLVLEVKTKFDEIQVFLELDLEDKDIGIIEEAIKSKEGVLSVVFRSKEQGLEIMKEEWEGDSYLLDGLEENPLQNSYIIQLQDIKYADSVVKELKTIKGIEDVKYYKDIIDKLMIIANYIRVGGIVVIGVLVLVSVFIISNTVKITVASRRREINIMKYVGATNGYIRGPFIIEGVLFGLIGAALSIVVINYGYEYFFKSVSDKLYVLLTVYLVSPALLVKDITIMFTAIGVGIGALGSILSLKRFLNV</sequence>
<dbReference type="GO" id="GO:0005886">
    <property type="term" value="C:plasma membrane"/>
    <property type="evidence" value="ECO:0007669"/>
    <property type="project" value="UniProtKB-SubCell"/>
</dbReference>
<dbReference type="PANTHER" id="PTHR47755:SF1">
    <property type="entry name" value="CELL DIVISION PROTEIN FTSX"/>
    <property type="match status" value="1"/>
</dbReference>
<feature type="transmembrane region" description="Helical" evidence="11">
    <location>
        <begin position="274"/>
        <end position="292"/>
    </location>
</feature>
<dbReference type="EMBL" id="FQTY01000004">
    <property type="protein sequence ID" value="SHE64766.1"/>
    <property type="molecule type" value="Genomic_DNA"/>
</dbReference>
<evidence type="ECO:0000256" key="3">
    <source>
        <dbReference type="ARBA" id="ARBA00021907"/>
    </source>
</evidence>
<dbReference type="STRING" id="1123404.SAMN02745784_01383"/>
<comment type="subcellular location">
    <subcellularLocation>
        <location evidence="1">Cell membrane</location>
        <topology evidence="1">Multi-pass membrane protein</topology>
    </subcellularLocation>
</comment>
<keyword evidence="7 11" id="KW-1133">Transmembrane helix</keyword>
<proteinExistence type="inferred from homology"/>
<evidence type="ECO:0000256" key="5">
    <source>
        <dbReference type="ARBA" id="ARBA00022618"/>
    </source>
</evidence>
<evidence type="ECO:0000256" key="11">
    <source>
        <dbReference type="SAM" id="Phobius"/>
    </source>
</evidence>
<evidence type="ECO:0000256" key="6">
    <source>
        <dbReference type="ARBA" id="ARBA00022692"/>
    </source>
</evidence>
<evidence type="ECO:0000256" key="1">
    <source>
        <dbReference type="ARBA" id="ARBA00004651"/>
    </source>
</evidence>
<dbReference type="PIRSF" id="PIRSF003097">
    <property type="entry name" value="FtsX"/>
    <property type="match status" value="1"/>
</dbReference>
<feature type="domain" description="ABC3 transporter permease C-terminal" evidence="12">
    <location>
        <begin position="174"/>
        <end position="297"/>
    </location>
</feature>
<evidence type="ECO:0000256" key="9">
    <source>
        <dbReference type="ARBA" id="ARBA00023306"/>
    </source>
</evidence>
<comment type="function">
    <text evidence="10">Part of the ABC transporter FtsEX involved in asymmetric cellular division facilitating the initiation of sporulation.</text>
</comment>
<dbReference type="GO" id="GO:0051301">
    <property type="term" value="P:cell division"/>
    <property type="evidence" value="ECO:0007669"/>
    <property type="project" value="UniProtKB-KW"/>
</dbReference>
<name>A0A1M4V704_9FIRM</name>
<dbReference type="Gene3D" id="3.30.70.3040">
    <property type="match status" value="1"/>
</dbReference>
<dbReference type="AlphaFoldDB" id="A0A1M4V704"/>
<feature type="transmembrane region" description="Helical" evidence="11">
    <location>
        <begin position="25"/>
        <end position="48"/>
    </location>
</feature>
<evidence type="ECO:0000256" key="8">
    <source>
        <dbReference type="ARBA" id="ARBA00023136"/>
    </source>
</evidence>
<gene>
    <name evidence="14" type="ORF">SAMN02745784_01383</name>
</gene>
<dbReference type="Proteomes" id="UP000184114">
    <property type="component" value="Unassembled WGS sequence"/>
</dbReference>
<dbReference type="Pfam" id="PF02687">
    <property type="entry name" value="FtsX"/>
    <property type="match status" value="1"/>
</dbReference>